<protein>
    <recommendedName>
        <fullName evidence="3">Cell division topological specificity factor</fullName>
    </recommendedName>
</protein>
<evidence type="ECO:0000313" key="1">
    <source>
        <dbReference type="EMBL" id="PSW98873.1"/>
    </source>
</evidence>
<reference evidence="1 2" key="1">
    <citation type="submission" date="2018-03" db="EMBL/GenBank/DDBJ databases">
        <title>Whole genome sequencing of Histamine producing bacteria.</title>
        <authorList>
            <person name="Butler K."/>
        </authorList>
    </citation>
    <scope>NUCLEOTIDE SEQUENCE [LARGE SCALE GENOMIC DNA]</scope>
    <source>
        <strain evidence="1 2">ATCC 51761</strain>
    </source>
</reference>
<dbReference type="InterPro" id="IPR036707">
    <property type="entry name" value="MinE_sf"/>
</dbReference>
<organism evidence="1 2">
    <name type="scientific">Photobacterium iliopiscarium</name>
    <dbReference type="NCBI Taxonomy" id="56192"/>
    <lineage>
        <taxon>Bacteria</taxon>
        <taxon>Pseudomonadati</taxon>
        <taxon>Pseudomonadota</taxon>
        <taxon>Gammaproteobacteria</taxon>
        <taxon>Vibrionales</taxon>
        <taxon>Vibrionaceae</taxon>
        <taxon>Photobacterium</taxon>
    </lineage>
</organism>
<dbReference type="Gene3D" id="3.30.1070.10">
    <property type="entry name" value="Cell division topological specificity factor MinE"/>
    <property type="match status" value="1"/>
</dbReference>
<dbReference type="EMBL" id="PYOP01000005">
    <property type="protein sequence ID" value="PSW98873.1"/>
    <property type="molecule type" value="Genomic_DNA"/>
</dbReference>
<comment type="caution">
    <text evidence="1">The sequence shown here is derived from an EMBL/GenBank/DDBJ whole genome shotgun (WGS) entry which is preliminary data.</text>
</comment>
<sequence length="82" mass="9581">MDFFFFRSKKVTKATKATTALQAKERLVSEITRHRTSRHLQLMKDELTLLLTQFSHIKENKIDVVKNTKSQLVLKINAKLSH</sequence>
<proteinExistence type="predicted"/>
<gene>
    <name evidence="1" type="ORF">C9J52_04145</name>
</gene>
<dbReference type="RefSeq" id="WP_045037030.1">
    <property type="nucleotide sequence ID" value="NZ_JZSR01000015.1"/>
</dbReference>
<evidence type="ECO:0008006" key="3">
    <source>
        <dbReference type="Google" id="ProtNLM"/>
    </source>
</evidence>
<dbReference type="Proteomes" id="UP000241190">
    <property type="component" value="Unassembled WGS sequence"/>
</dbReference>
<evidence type="ECO:0000313" key="2">
    <source>
        <dbReference type="Proteomes" id="UP000241190"/>
    </source>
</evidence>
<name>A0ABX5GV43_9GAMM</name>
<accession>A0ABX5GV43</accession>
<keyword evidence="2" id="KW-1185">Reference proteome</keyword>